<proteinExistence type="predicted"/>
<gene>
    <name evidence="1" type="ORF">THIOM_002710</name>
</gene>
<name>A0A176S0Q9_9GAMM</name>
<reference evidence="1 2" key="1">
    <citation type="submission" date="2016-05" db="EMBL/GenBank/DDBJ databases">
        <title>Single-cell genome of chain-forming Candidatus Thiomargarita nelsonii and comparison to other large sulfur-oxidizing bacteria.</title>
        <authorList>
            <person name="Winkel M."/>
            <person name="Salman V."/>
            <person name="Woyke T."/>
            <person name="Schulz-Vogt H."/>
            <person name="Richter M."/>
            <person name="Flood B."/>
            <person name="Bailey J."/>
            <person name="Amann R."/>
            <person name="Mussmann M."/>
        </authorList>
    </citation>
    <scope>NUCLEOTIDE SEQUENCE [LARGE SCALE GENOMIC DNA]</scope>
    <source>
        <strain evidence="1 2">THI036</strain>
    </source>
</reference>
<evidence type="ECO:0000313" key="2">
    <source>
        <dbReference type="Proteomes" id="UP000076962"/>
    </source>
</evidence>
<sequence length="109" mass="12552">MKSLGVGHDESNLEKFYNSNNGIAKHVMPIIKSWQVYHFHDTSRTAKVKQIGSIHDHAYFRTDASNLAAFLYKLKLKHERQYKAICMTIQKVAPFFGDFVLAACRINHI</sequence>
<feature type="non-terminal residue" evidence="1">
    <location>
        <position position="109"/>
    </location>
</feature>
<organism evidence="1 2">
    <name type="scientific">Candidatus Thiomargarita nelsonii</name>
    <dbReference type="NCBI Taxonomy" id="1003181"/>
    <lineage>
        <taxon>Bacteria</taxon>
        <taxon>Pseudomonadati</taxon>
        <taxon>Pseudomonadota</taxon>
        <taxon>Gammaproteobacteria</taxon>
        <taxon>Thiotrichales</taxon>
        <taxon>Thiotrichaceae</taxon>
        <taxon>Thiomargarita</taxon>
    </lineage>
</organism>
<evidence type="ECO:0000313" key="1">
    <source>
        <dbReference type="EMBL" id="OAD21517.1"/>
    </source>
</evidence>
<comment type="caution">
    <text evidence="1">The sequence shown here is derived from an EMBL/GenBank/DDBJ whole genome shotgun (WGS) entry which is preliminary data.</text>
</comment>
<keyword evidence="2" id="KW-1185">Reference proteome</keyword>
<dbReference type="EMBL" id="LUTY01001578">
    <property type="protein sequence ID" value="OAD21517.1"/>
    <property type="molecule type" value="Genomic_DNA"/>
</dbReference>
<protein>
    <submittedName>
        <fullName evidence="1">Uncharacterized protein</fullName>
    </submittedName>
</protein>
<dbReference type="Proteomes" id="UP000076962">
    <property type="component" value="Unassembled WGS sequence"/>
</dbReference>
<dbReference type="AlphaFoldDB" id="A0A176S0Q9"/>
<accession>A0A176S0Q9</accession>